<keyword evidence="8" id="KW-0675">Receptor</keyword>
<dbReference type="AlphaFoldDB" id="A0ABD1JGJ8"/>
<feature type="domain" description="Ig-like" evidence="14">
    <location>
        <begin position="140"/>
        <end position="201"/>
    </location>
</feature>
<dbReference type="Gene3D" id="2.60.40.10">
    <property type="entry name" value="Immunoglobulins"/>
    <property type="match status" value="3"/>
</dbReference>
<dbReference type="Pfam" id="PF07686">
    <property type="entry name" value="V-set"/>
    <property type="match status" value="1"/>
</dbReference>
<feature type="domain" description="Ig-like" evidence="14">
    <location>
        <begin position="36"/>
        <end position="129"/>
    </location>
</feature>
<evidence type="ECO:0000256" key="13">
    <source>
        <dbReference type="SAM" id="SignalP"/>
    </source>
</evidence>
<keyword evidence="9" id="KW-0325">Glycoprotein</keyword>
<dbReference type="InterPro" id="IPR013783">
    <property type="entry name" value="Ig-like_fold"/>
</dbReference>
<feature type="domain" description="Ig-like" evidence="14">
    <location>
        <begin position="204"/>
        <end position="312"/>
    </location>
</feature>
<dbReference type="FunFam" id="2.60.40.10:FF:000142">
    <property type="entry name" value="V-set domain-containing T-cell activation inhibitor 1"/>
    <property type="match status" value="1"/>
</dbReference>
<evidence type="ECO:0000256" key="10">
    <source>
        <dbReference type="ARBA" id="ARBA00023319"/>
    </source>
</evidence>
<dbReference type="PROSITE" id="PS50835">
    <property type="entry name" value="IG_LIKE"/>
    <property type="match status" value="3"/>
</dbReference>
<evidence type="ECO:0000313" key="16">
    <source>
        <dbReference type="Proteomes" id="UP001591681"/>
    </source>
</evidence>
<dbReference type="PANTHER" id="PTHR25466:SF14">
    <property type="entry name" value="BUTYROPHILIN SUBFAMILY 2 MEMBER A2-LIKE-RELATED"/>
    <property type="match status" value="1"/>
</dbReference>
<dbReference type="InterPro" id="IPR051713">
    <property type="entry name" value="T-cell_Activation_Regulation"/>
</dbReference>
<dbReference type="GO" id="GO:0005886">
    <property type="term" value="C:plasma membrane"/>
    <property type="evidence" value="ECO:0007669"/>
    <property type="project" value="UniProtKB-SubCell"/>
</dbReference>
<dbReference type="GO" id="GO:1903037">
    <property type="term" value="P:regulation of leukocyte cell-cell adhesion"/>
    <property type="evidence" value="ECO:0007669"/>
    <property type="project" value="UniProtKB-ARBA"/>
</dbReference>
<dbReference type="GO" id="GO:0050863">
    <property type="term" value="P:regulation of T cell activation"/>
    <property type="evidence" value="ECO:0007669"/>
    <property type="project" value="UniProtKB-ARBA"/>
</dbReference>
<keyword evidence="3 12" id="KW-0812">Transmembrane</keyword>
<dbReference type="InterPro" id="IPR036179">
    <property type="entry name" value="Ig-like_dom_sf"/>
</dbReference>
<evidence type="ECO:0000256" key="9">
    <source>
        <dbReference type="ARBA" id="ARBA00023180"/>
    </source>
</evidence>
<dbReference type="Proteomes" id="UP001591681">
    <property type="component" value="Unassembled WGS sequence"/>
</dbReference>
<keyword evidence="6 12" id="KW-0472">Membrane</keyword>
<feature type="signal peptide" evidence="13">
    <location>
        <begin position="1"/>
        <end position="21"/>
    </location>
</feature>
<dbReference type="InterPro" id="IPR013106">
    <property type="entry name" value="Ig_V-set"/>
</dbReference>
<dbReference type="InterPro" id="IPR013151">
    <property type="entry name" value="Immunoglobulin_dom"/>
</dbReference>
<dbReference type="SUPFAM" id="SSF48726">
    <property type="entry name" value="Immunoglobulin"/>
    <property type="match status" value="2"/>
</dbReference>
<dbReference type="SMART" id="SM00409">
    <property type="entry name" value="IG"/>
    <property type="match status" value="2"/>
</dbReference>
<evidence type="ECO:0000256" key="12">
    <source>
        <dbReference type="SAM" id="Phobius"/>
    </source>
</evidence>
<dbReference type="PANTHER" id="PTHR25466">
    <property type="entry name" value="T-LYMPHOCYTE ACTIVATION ANTIGEN"/>
    <property type="match status" value="1"/>
</dbReference>
<comment type="subcellular location">
    <subcellularLocation>
        <location evidence="1">Cell membrane</location>
        <topology evidence="1">Single-pass type I membrane protein</topology>
    </subcellularLocation>
</comment>
<dbReference type="EMBL" id="JBHFQA010000016">
    <property type="protein sequence ID" value="KAL2085861.1"/>
    <property type="molecule type" value="Genomic_DNA"/>
</dbReference>
<evidence type="ECO:0000259" key="14">
    <source>
        <dbReference type="PROSITE" id="PS50835"/>
    </source>
</evidence>
<organism evidence="15 16">
    <name type="scientific">Coilia grayii</name>
    <name type="common">Gray's grenadier anchovy</name>
    <dbReference type="NCBI Taxonomy" id="363190"/>
    <lineage>
        <taxon>Eukaryota</taxon>
        <taxon>Metazoa</taxon>
        <taxon>Chordata</taxon>
        <taxon>Craniata</taxon>
        <taxon>Vertebrata</taxon>
        <taxon>Euteleostomi</taxon>
        <taxon>Actinopterygii</taxon>
        <taxon>Neopterygii</taxon>
        <taxon>Teleostei</taxon>
        <taxon>Clupei</taxon>
        <taxon>Clupeiformes</taxon>
        <taxon>Clupeoidei</taxon>
        <taxon>Engraulidae</taxon>
        <taxon>Coilinae</taxon>
        <taxon>Coilia</taxon>
    </lineage>
</organism>
<keyword evidence="7" id="KW-1015">Disulfide bond</keyword>
<dbReference type="Pfam" id="PF00047">
    <property type="entry name" value="ig"/>
    <property type="match status" value="1"/>
</dbReference>
<name>A0ABD1JGJ8_9TELE</name>
<evidence type="ECO:0000256" key="4">
    <source>
        <dbReference type="ARBA" id="ARBA00022729"/>
    </source>
</evidence>
<evidence type="ECO:0000256" key="7">
    <source>
        <dbReference type="ARBA" id="ARBA00023157"/>
    </source>
</evidence>
<reference evidence="15 16" key="1">
    <citation type="submission" date="2024-09" db="EMBL/GenBank/DDBJ databases">
        <title>A chromosome-level genome assembly of Gray's grenadier anchovy, Coilia grayii.</title>
        <authorList>
            <person name="Fu Z."/>
        </authorList>
    </citation>
    <scope>NUCLEOTIDE SEQUENCE [LARGE SCALE GENOMIC DNA]</scope>
    <source>
        <strain evidence="15">G4</strain>
        <tissue evidence="15">Muscle</tissue>
    </source>
</reference>
<dbReference type="InterPro" id="IPR007110">
    <property type="entry name" value="Ig-like_dom"/>
</dbReference>
<sequence length="384" mass="42297">MAWTNGLSLIVLLGILTNIKAQNAQVTCIFAGRCILPCHIRTDSSDQLIHWYHNKNKDSPVHSYYDNTDKLEFQDKKYEGRTSLFNSLVASGNASLLLTGVQVQDEGTYKCYTSTLKGNDEKYVDVKVVAPVESVDITVVDDTLTCSSAGIYPAPSLDWSTVPDSDVKPEKPPDTQTDAQGLYSISSTVKSSNYTFVCQITAGASIQRASLRQQRLIAEGETLTIPCSVPGGNPKDFNLTWIFNNDTVLTFDSHRLTPQYGQWENHVKYTPPQTSIELHSLNSDDMGGKYSCEVITPDLKHLELTSVTVNITTGITGGSKQRKHLWWIAVVVIIAVIATAVGIFIRRRQRNYTEATQDDNTNDSPNATTENGGPGIEHDETSTV</sequence>
<evidence type="ECO:0000256" key="5">
    <source>
        <dbReference type="ARBA" id="ARBA00022989"/>
    </source>
</evidence>
<keyword evidence="2" id="KW-1003">Cell membrane</keyword>
<keyword evidence="4 13" id="KW-0732">Signal</keyword>
<evidence type="ECO:0000256" key="8">
    <source>
        <dbReference type="ARBA" id="ARBA00023170"/>
    </source>
</evidence>
<evidence type="ECO:0000256" key="3">
    <source>
        <dbReference type="ARBA" id="ARBA00022692"/>
    </source>
</evidence>
<evidence type="ECO:0000256" key="2">
    <source>
        <dbReference type="ARBA" id="ARBA00022475"/>
    </source>
</evidence>
<accession>A0ABD1JGJ8</accession>
<dbReference type="InterPro" id="IPR003599">
    <property type="entry name" value="Ig_sub"/>
</dbReference>
<evidence type="ECO:0000313" key="15">
    <source>
        <dbReference type="EMBL" id="KAL2085861.1"/>
    </source>
</evidence>
<keyword evidence="10" id="KW-0393">Immunoglobulin domain</keyword>
<keyword evidence="16" id="KW-1185">Reference proteome</keyword>
<feature type="compositionally biased region" description="Polar residues" evidence="11">
    <location>
        <begin position="362"/>
        <end position="371"/>
    </location>
</feature>
<evidence type="ECO:0000256" key="11">
    <source>
        <dbReference type="SAM" id="MobiDB-lite"/>
    </source>
</evidence>
<feature type="region of interest" description="Disordered" evidence="11">
    <location>
        <begin position="354"/>
        <end position="384"/>
    </location>
</feature>
<gene>
    <name evidence="15" type="ORF">ACEWY4_019181</name>
</gene>
<feature type="chain" id="PRO_5044881558" description="Ig-like domain-containing protein" evidence="13">
    <location>
        <begin position="22"/>
        <end position="384"/>
    </location>
</feature>
<evidence type="ECO:0000256" key="1">
    <source>
        <dbReference type="ARBA" id="ARBA00004251"/>
    </source>
</evidence>
<keyword evidence="5 12" id="KW-1133">Transmembrane helix</keyword>
<proteinExistence type="predicted"/>
<comment type="caution">
    <text evidence="15">The sequence shown here is derived from an EMBL/GenBank/DDBJ whole genome shotgun (WGS) entry which is preliminary data.</text>
</comment>
<protein>
    <recommendedName>
        <fullName evidence="14">Ig-like domain-containing protein</fullName>
    </recommendedName>
</protein>
<evidence type="ECO:0000256" key="6">
    <source>
        <dbReference type="ARBA" id="ARBA00023136"/>
    </source>
</evidence>
<feature type="transmembrane region" description="Helical" evidence="12">
    <location>
        <begin position="325"/>
        <end position="345"/>
    </location>
</feature>
<dbReference type="SMART" id="SM00406">
    <property type="entry name" value="IGv"/>
    <property type="match status" value="1"/>
</dbReference>